<dbReference type="PROSITE" id="PS51925">
    <property type="entry name" value="SWIB_MDM2"/>
    <property type="match status" value="1"/>
</dbReference>
<accession>A0AAD5GJE0</accession>
<evidence type="ECO:0000259" key="1">
    <source>
        <dbReference type="PROSITE" id="PS51925"/>
    </source>
</evidence>
<evidence type="ECO:0000313" key="2">
    <source>
        <dbReference type="EMBL" id="KAI7741928.1"/>
    </source>
</evidence>
<gene>
    <name evidence="2" type="ORF">M8C21_024307</name>
</gene>
<dbReference type="SUPFAM" id="SSF47592">
    <property type="entry name" value="SWIB/MDM2 domain"/>
    <property type="match status" value="1"/>
</dbReference>
<feature type="domain" description="DM2" evidence="1">
    <location>
        <begin position="183"/>
        <end position="260"/>
    </location>
</feature>
<dbReference type="AlphaFoldDB" id="A0AAD5GJE0"/>
<organism evidence="2 3">
    <name type="scientific">Ambrosia artemisiifolia</name>
    <name type="common">Common ragweed</name>
    <dbReference type="NCBI Taxonomy" id="4212"/>
    <lineage>
        <taxon>Eukaryota</taxon>
        <taxon>Viridiplantae</taxon>
        <taxon>Streptophyta</taxon>
        <taxon>Embryophyta</taxon>
        <taxon>Tracheophyta</taxon>
        <taxon>Spermatophyta</taxon>
        <taxon>Magnoliopsida</taxon>
        <taxon>eudicotyledons</taxon>
        <taxon>Gunneridae</taxon>
        <taxon>Pentapetalae</taxon>
        <taxon>asterids</taxon>
        <taxon>campanulids</taxon>
        <taxon>Asterales</taxon>
        <taxon>Asteraceae</taxon>
        <taxon>Asteroideae</taxon>
        <taxon>Heliantheae alliance</taxon>
        <taxon>Heliantheae</taxon>
        <taxon>Ambrosia</taxon>
    </lineage>
</organism>
<keyword evidence="3" id="KW-1185">Reference proteome</keyword>
<name>A0AAD5GJE0_AMBAR</name>
<reference evidence="2" key="1">
    <citation type="submission" date="2022-06" db="EMBL/GenBank/DDBJ databases">
        <title>Uncovering the hologenomic basis of an extraordinary plant invasion.</title>
        <authorList>
            <person name="Bieker V.C."/>
            <person name="Martin M.D."/>
            <person name="Gilbert T."/>
            <person name="Hodgins K."/>
            <person name="Battlay P."/>
            <person name="Petersen B."/>
            <person name="Wilson J."/>
        </authorList>
    </citation>
    <scope>NUCLEOTIDE SEQUENCE</scope>
    <source>
        <strain evidence="2">AA19_3_7</strain>
        <tissue evidence="2">Leaf</tissue>
    </source>
</reference>
<dbReference type="CDD" id="cd10568">
    <property type="entry name" value="SWIB_like"/>
    <property type="match status" value="1"/>
</dbReference>
<dbReference type="InterPro" id="IPR019835">
    <property type="entry name" value="SWIB_domain"/>
</dbReference>
<sequence>MLELTPAARLKKKPKLNGKRLQERVASILPPSALYTQLREFESLIDAALVKKKVDVQEAVKFPPYVQKTLRIYIFNTFANQSRTNSGKPNAEPPTWTLKIVGRILEEGMDPDQAGLMSKPNLMYPKFSSFVKRVAISLDQKLYPDNHIIVWDSSRSTAHHEGFEVKRKGDEEFIVKIRFEMNYVPEKFMLSSPLMEVLGTEVDTRARIVAALWQYVKYKKLQNVDDPSCFNCDPQLLKVFGEEKVRFSMVSQTMSNHLSPLPPILLEHKIKLSGDSPAGNACYDVLVDVPLLVQKDMKAVLANKARKKEIEACDEAILTTIRKINEHRRRRAFFLGFSESPVKFIDALIESQGRDLKLLAGDANRNAEKESTRADFYSEPWVEDAVIQYLNTRPARIADEGT</sequence>
<dbReference type="SMART" id="SM00151">
    <property type="entry name" value="SWIB"/>
    <property type="match status" value="1"/>
</dbReference>
<dbReference type="PANTHER" id="PTHR13844">
    <property type="entry name" value="SWI/SNF-RELATED MATRIX-ASSOCIATED ACTIN-DEPENDENT REGULATOR OF CHROMATIN SUBFAMILY D"/>
    <property type="match status" value="1"/>
</dbReference>
<dbReference type="Proteomes" id="UP001206925">
    <property type="component" value="Unassembled WGS sequence"/>
</dbReference>
<dbReference type="InterPro" id="IPR003121">
    <property type="entry name" value="SWIB_MDM2_domain"/>
</dbReference>
<proteinExistence type="predicted"/>
<protein>
    <recommendedName>
        <fullName evidence="1">DM2 domain-containing protein</fullName>
    </recommendedName>
</protein>
<dbReference type="Pfam" id="PF02201">
    <property type="entry name" value="SWIB"/>
    <property type="match status" value="1"/>
</dbReference>
<dbReference type="Gene3D" id="1.10.245.10">
    <property type="entry name" value="SWIB/MDM2 domain"/>
    <property type="match status" value="1"/>
</dbReference>
<dbReference type="InterPro" id="IPR036885">
    <property type="entry name" value="SWIB_MDM2_dom_sf"/>
</dbReference>
<evidence type="ECO:0000313" key="3">
    <source>
        <dbReference type="Proteomes" id="UP001206925"/>
    </source>
</evidence>
<dbReference type="EMBL" id="JAMZMK010008104">
    <property type="protein sequence ID" value="KAI7741928.1"/>
    <property type="molecule type" value="Genomic_DNA"/>
</dbReference>
<comment type="caution">
    <text evidence="2">The sequence shown here is derived from an EMBL/GenBank/DDBJ whole genome shotgun (WGS) entry which is preliminary data.</text>
</comment>